<dbReference type="EMBL" id="RRYP01037760">
    <property type="protein sequence ID" value="TNV67722.1"/>
    <property type="molecule type" value="Genomic_DNA"/>
</dbReference>
<dbReference type="AlphaFoldDB" id="A0A8J8STT1"/>
<name>A0A8J8STT1_HALGN</name>
<gene>
    <name evidence="1" type="ORF">FGO68_gene12416</name>
</gene>
<organism evidence="1 2">
    <name type="scientific">Halteria grandinella</name>
    <dbReference type="NCBI Taxonomy" id="5974"/>
    <lineage>
        <taxon>Eukaryota</taxon>
        <taxon>Sar</taxon>
        <taxon>Alveolata</taxon>
        <taxon>Ciliophora</taxon>
        <taxon>Intramacronucleata</taxon>
        <taxon>Spirotrichea</taxon>
        <taxon>Stichotrichia</taxon>
        <taxon>Sporadotrichida</taxon>
        <taxon>Halteriidae</taxon>
        <taxon>Halteria</taxon>
    </lineage>
</organism>
<sequence length="104" mass="11648">MGLRGQVLRLKVYLIQAGKSNCDHFEELLLSSESSWLYLSWIHLRWSFSFELALTLCFLTLSASELSFSSSLICTGTTATGVSTGYFSTSFFLFILSANNQSLR</sequence>
<comment type="caution">
    <text evidence="1">The sequence shown here is derived from an EMBL/GenBank/DDBJ whole genome shotgun (WGS) entry which is preliminary data.</text>
</comment>
<dbReference type="Proteomes" id="UP000785679">
    <property type="component" value="Unassembled WGS sequence"/>
</dbReference>
<evidence type="ECO:0000313" key="1">
    <source>
        <dbReference type="EMBL" id="TNV67722.1"/>
    </source>
</evidence>
<accession>A0A8J8STT1</accession>
<evidence type="ECO:0000313" key="2">
    <source>
        <dbReference type="Proteomes" id="UP000785679"/>
    </source>
</evidence>
<keyword evidence="2" id="KW-1185">Reference proteome</keyword>
<protein>
    <submittedName>
        <fullName evidence="1">Uncharacterized protein</fullName>
    </submittedName>
</protein>
<reference evidence="1" key="1">
    <citation type="submission" date="2019-06" db="EMBL/GenBank/DDBJ databases">
        <authorList>
            <person name="Zheng W."/>
        </authorList>
    </citation>
    <scope>NUCLEOTIDE SEQUENCE</scope>
    <source>
        <strain evidence="1">QDHG01</strain>
    </source>
</reference>
<proteinExistence type="predicted"/>